<organism evidence="1 2">
    <name type="scientific">Euphydryas editha</name>
    <name type="common">Edith's checkerspot</name>
    <dbReference type="NCBI Taxonomy" id="104508"/>
    <lineage>
        <taxon>Eukaryota</taxon>
        <taxon>Metazoa</taxon>
        <taxon>Ecdysozoa</taxon>
        <taxon>Arthropoda</taxon>
        <taxon>Hexapoda</taxon>
        <taxon>Insecta</taxon>
        <taxon>Pterygota</taxon>
        <taxon>Neoptera</taxon>
        <taxon>Endopterygota</taxon>
        <taxon>Lepidoptera</taxon>
        <taxon>Glossata</taxon>
        <taxon>Ditrysia</taxon>
        <taxon>Papilionoidea</taxon>
        <taxon>Nymphalidae</taxon>
        <taxon>Nymphalinae</taxon>
        <taxon>Euphydryas</taxon>
    </lineage>
</organism>
<name>A0AAU9TWN3_EUPED</name>
<reference evidence="1" key="1">
    <citation type="submission" date="2022-03" db="EMBL/GenBank/DDBJ databases">
        <authorList>
            <person name="Tunstrom K."/>
        </authorList>
    </citation>
    <scope>NUCLEOTIDE SEQUENCE</scope>
</reference>
<evidence type="ECO:0000313" key="2">
    <source>
        <dbReference type="Proteomes" id="UP001153954"/>
    </source>
</evidence>
<dbReference type="Proteomes" id="UP001153954">
    <property type="component" value="Unassembled WGS sequence"/>
</dbReference>
<keyword evidence="2" id="KW-1185">Reference proteome</keyword>
<gene>
    <name evidence="1" type="ORF">EEDITHA_LOCUS5987</name>
</gene>
<comment type="caution">
    <text evidence="1">The sequence shown here is derived from an EMBL/GenBank/DDBJ whole genome shotgun (WGS) entry which is preliminary data.</text>
</comment>
<dbReference type="EMBL" id="CAKOGL010000009">
    <property type="protein sequence ID" value="CAH2089985.1"/>
    <property type="molecule type" value="Genomic_DNA"/>
</dbReference>
<accession>A0AAU9TWN3</accession>
<proteinExistence type="predicted"/>
<sequence>MESLYSLTEEQFARSLLSTVSLDRLILALAKVTKLVQASDVPKPLRPGVILRALRILKDLEAKQDVLDIGFAQIIPHPNCGERYYSRSELLKLPGEEEFICFKCGEPVYDIHAERRD</sequence>
<protein>
    <submittedName>
        <fullName evidence="1">Uncharacterized protein</fullName>
    </submittedName>
</protein>
<dbReference type="AlphaFoldDB" id="A0AAU9TWN3"/>
<evidence type="ECO:0000313" key="1">
    <source>
        <dbReference type="EMBL" id="CAH2089985.1"/>
    </source>
</evidence>